<evidence type="ECO:0000313" key="3">
    <source>
        <dbReference type="Proteomes" id="UP000314294"/>
    </source>
</evidence>
<dbReference type="GO" id="GO:0045022">
    <property type="term" value="P:early endosome to late endosome transport"/>
    <property type="evidence" value="ECO:0007669"/>
    <property type="project" value="InterPro"/>
</dbReference>
<comment type="caution">
    <text evidence="2">The sequence shown here is derived from an EMBL/GenBank/DDBJ whole genome shotgun (WGS) entry which is preliminary data.</text>
</comment>
<dbReference type="GO" id="GO:0031902">
    <property type="term" value="C:late endosome membrane"/>
    <property type="evidence" value="ECO:0007669"/>
    <property type="project" value="TreeGrafter"/>
</dbReference>
<dbReference type="PANTHER" id="PTHR13083">
    <property type="entry name" value="WD REPEAT-CONTAINING PROTEIN 91"/>
    <property type="match status" value="1"/>
</dbReference>
<dbReference type="OrthoDB" id="193023at2759"/>
<dbReference type="GO" id="GO:0051898">
    <property type="term" value="P:negative regulation of phosphatidylinositol 3-kinase/protein kinase B signal transduction"/>
    <property type="evidence" value="ECO:0007669"/>
    <property type="project" value="InterPro"/>
</dbReference>
<accession>A0A4Z2FAX7</accession>
<organism evidence="2 3">
    <name type="scientific">Liparis tanakae</name>
    <name type="common">Tanaka's snailfish</name>
    <dbReference type="NCBI Taxonomy" id="230148"/>
    <lineage>
        <taxon>Eukaryota</taxon>
        <taxon>Metazoa</taxon>
        <taxon>Chordata</taxon>
        <taxon>Craniata</taxon>
        <taxon>Vertebrata</taxon>
        <taxon>Euteleostomi</taxon>
        <taxon>Actinopterygii</taxon>
        <taxon>Neopterygii</taxon>
        <taxon>Teleostei</taxon>
        <taxon>Neoteleostei</taxon>
        <taxon>Acanthomorphata</taxon>
        <taxon>Eupercaria</taxon>
        <taxon>Perciformes</taxon>
        <taxon>Cottioidei</taxon>
        <taxon>Cottales</taxon>
        <taxon>Liparidae</taxon>
        <taxon>Liparis</taxon>
    </lineage>
</organism>
<dbReference type="Proteomes" id="UP000314294">
    <property type="component" value="Unassembled WGS sequence"/>
</dbReference>
<dbReference type="EMBL" id="SRLO01001374">
    <property type="protein sequence ID" value="TNN38396.1"/>
    <property type="molecule type" value="Genomic_DNA"/>
</dbReference>
<dbReference type="InterPro" id="IPR039724">
    <property type="entry name" value="WDR91"/>
</dbReference>
<protein>
    <submittedName>
        <fullName evidence="2">WD repeat-containing protein 91</fullName>
    </submittedName>
</protein>
<feature type="region of interest" description="Disordered" evidence="1">
    <location>
        <begin position="1"/>
        <end position="26"/>
    </location>
</feature>
<dbReference type="GO" id="GO:0031901">
    <property type="term" value="C:early endosome membrane"/>
    <property type="evidence" value="ECO:0007669"/>
    <property type="project" value="TreeGrafter"/>
</dbReference>
<evidence type="ECO:0000256" key="1">
    <source>
        <dbReference type="SAM" id="MobiDB-lite"/>
    </source>
</evidence>
<sequence>MSDTKKKKRREEEKKKPSYDLITNRPAERPLGSFSALSRLFLGSTLREDSGAPRAHYVIPAEGLALGRRSLEVTMGSAVERTDEHVREYLIYRGFTSTLKHLDTDIKADKEKGFRLFALQTESRDQRDGDETLHHKLPLYVQNMDRLGDTEL</sequence>
<keyword evidence="3" id="KW-1185">Reference proteome</keyword>
<dbReference type="AlphaFoldDB" id="A0A4Z2FAX7"/>
<reference evidence="2 3" key="1">
    <citation type="submission" date="2019-03" db="EMBL/GenBank/DDBJ databases">
        <title>First draft genome of Liparis tanakae, snailfish: a comprehensive survey of snailfish specific genes.</title>
        <authorList>
            <person name="Kim W."/>
            <person name="Song I."/>
            <person name="Jeong J.-H."/>
            <person name="Kim D."/>
            <person name="Kim S."/>
            <person name="Ryu S."/>
            <person name="Song J.Y."/>
            <person name="Lee S.K."/>
        </authorList>
    </citation>
    <scope>NUCLEOTIDE SEQUENCE [LARGE SCALE GENOMIC DNA]</scope>
    <source>
        <tissue evidence="2">Muscle</tissue>
    </source>
</reference>
<proteinExistence type="predicted"/>
<name>A0A4Z2FAX7_9TELE</name>
<dbReference type="GO" id="GO:0141039">
    <property type="term" value="F:phosphatidylinositol 3-kinase inhibitor activity"/>
    <property type="evidence" value="ECO:0007669"/>
    <property type="project" value="InterPro"/>
</dbReference>
<evidence type="ECO:0000313" key="2">
    <source>
        <dbReference type="EMBL" id="TNN38396.1"/>
    </source>
</evidence>
<dbReference type="PANTHER" id="PTHR13083:SF3">
    <property type="entry name" value="WD REPEAT-CONTAINING PROTEIN 91"/>
    <property type="match status" value="1"/>
</dbReference>
<gene>
    <name evidence="2" type="primary">wdr91_0</name>
    <name evidence="2" type="ORF">EYF80_051437</name>
</gene>